<dbReference type="InterPro" id="IPR050572">
    <property type="entry name" value="Fe-S_Ferredoxin"/>
</dbReference>
<evidence type="ECO:0000256" key="3">
    <source>
        <dbReference type="ARBA" id="ARBA00023004"/>
    </source>
</evidence>
<evidence type="ECO:0000256" key="4">
    <source>
        <dbReference type="ARBA" id="ARBA00023014"/>
    </source>
</evidence>
<evidence type="ECO:0000256" key="1">
    <source>
        <dbReference type="ARBA" id="ARBA00022485"/>
    </source>
</evidence>
<protein>
    <submittedName>
        <fullName evidence="6">4Fe-4S dicluster domain-containing protein</fullName>
    </submittedName>
</protein>
<dbReference type="STRING" id="1121419.SAMN05443529_12485"/>
<dbReference type="SUPFAM" id="SSF54862">
    <property type="entry name" value="4Fe-4S ferredoxins"/>
    <property type="match status" value="1"/>
</dbReference>
<name>A0A1G8H8F7_9FIRM</name>
<keyword evidence="2" id="KW-0479">Metal-binding</keyword>
<organism evidence="6 7">
    <name type="scientific">Desulfosporosinus hippei DSM 8344</name>
    <dbReference type="NCBI Taxonomy" id="1121419"/>
    <lineage>
        <taxon>Bacteria</taxon>
        <taxon>Bacillati</taxon>
        <taxon>Bacillota</taxon>
        <taxon>Clostridia</taxon>
        <taxon>Eubacteriales</taxon>
        <taxon>Desulfitobacteriaceae</taxon>
        <taxon>Desulfosporosinus</taxon>
    </lineage>
</organism>
<dbReference type="GO" id="GO:0046872">
    <property type="term" value="F:metal ion binding"/>
    <property type="evidence" value="ECO:0007669"/>
    <property type="project" value="UniProtKB-KW"/>
</dbReference>
<keyword evidence="4" id="KW-0411">Iron-sulfur</keyword>
<feature type="domain" description="4Fe-4S ferredoxin-type" evidence="5">
    <location>
        <begin position="257"/>
        <end position="286"/>
    </location>
</feature>
<evidence type="ECO:0000313" key="7">
    <source>
        <dbReference type="Proteomes" id="UP000198656"/>
    </source>
</evidence>
<dbReference type="PANTHER" id="PTHR43687">
    <property type="entry name" value="ADENYLYLSULFATE REDUCTASE, BETA SUBUNIT"/>
    <property type="match status" value="1"/>
</dbReference>
<dbReference type="OrthoDB" id="5422255at2"/>
<reference evidence="7" key="1">
    <citation type="submission" date="2016-10" db="EMBL/GenBank/DDBJ databases">
        <authorList>
            <person name="Varghese N."/>
            <person name="Submissions S."/>
        </authorList>
    </citation>
    <scope>NUCLEOTIDE SEQUENCE [LARGE SCALE GENOMIC DNA]</scope>
    <source>
        <strain evidence="7">DSM 8344</strain>
    </source>
</reference>
<gene>
    <name evidence="6" type="ORF">SAMN05443529_12485</name>
</gene>
<dbReference type="InterPro" id="IPR017900">
    <property type="entry name" value="4Fe4S_Fe_S_CS"/>
</dbReference>
<dbReference type="Pfam" id="PF12838">
    <property type="entry name" value="Fer4_7"/>
    <property type="match status" value="1"/>
</dbReference>
<dbReference type="PROSITE" id="PS51379">
    <property type="entry name" value="4FE4S_FER_2"/>
    <property type="match status" value="2"/>
</dbReference>
<feature type="domain" description="4Fe-4S ferredoxin-type" evidence="5">
    <location>
        <begin position="296"/>
        <end position="325"/>
    </location>
</feature>
<sequence length="329" mass="37597">MSEIDKFVRLFAVPEFVVPHLSLFLSEREMILVARLNGEKCSVSKIVLRMNSNFEDVQDLLDACYNKHLVHREEVDGDYIYCGADFYELLDYICKFDENYHLIDKDLRRTLDKWCYRVYRERMDAYLGSLLEGEAVDRAPETFLMIEDLDKVLESVKDIRLVPCNCRKLASHCIKPTETCLSFDDSITDRTFGRSLSKEEAGELVRAAHKKGLMHQVNSDWRTKGPTYICNCCSCCCYPLRLAQEKGTKGVFPISQFMVQRDEAKCSHCGACAKRCNFRAFYIGEAGTVVKGKSRRKVELDLNNCWGCGICKEACPTKAISMTQIIAIG</sequence>
<proteinExistence type="predicted"/>
<evidence type="ECO:0000259" key="5">
    <source>
        <dbReference type="PROSITE" id="PS51379"/>
    </source>
</evidence>
<dbReference type="PROSITE" id="PS00198">
    <property type="entry name" value="4FE4S_FER_1"/>
    <property type="match status" value="1"/>
</dbReference>
<keyword evidence="1" id="KW-0004">4Fe-4S</keyword>
<accession>A0A1G8H8F7</accession>
<dbReference type="AlphaFoldDB" id="A0A1G8H8F7"/>
<dbReference type="Proteomes" id="UP000198656">
    <property type="component" value="Unassembled WGS sequence"/>
</dbReference>
<keyword evidence="3" id="KW-0408">Iron</keyword>
<dbReference type="Gene3D" id="3.30.70.3270">
    <property type="match status" value="1"/>
</dbReference>
<dbReference type="GO" id="GO:0051539">
    <property type="term" value="F:4 iron, 4 sulfur cluster binding"/>
    <property type="evidence" value="ECO:0007669"/>
    <property type="project" value="UniProtKB-KW"/>
</dbReference>
<evidence type="ECO:0000313" key="6">
    <source>
        <dbReference type="EMBL" id="SDI02821.1"/>
    </source>
</evidence>
<dbReference type="RefSeq" id="WP_092335016.1">
    <property type="nucleotide sequence ID" value="NZ_FNCP01000024.1"/>
</dbReference>
<dbReference type="PANTHER" id="PTHR43687:SF1">
    <property type="entry name" value="FERREDOXIN III"/>
    <property type="match status" value="1"/>
</dbReference>
<dbReference type="InterPro" id="IPR017896">
    <property type="entry name" value="4Fe4S_Fe-S-bd"/>
</dbReference>
<keyword evidence="7" id="KW-1185">Reference proteome</keyword>
<evidence type="ECO:0000256" key="2">
    <source>
        <dbReference type="ARBA" id="ARBA00022723"/>
    </source>
</evidence>
<dbReference type="EMBL" id="FNCP01000024">
    <property type="protein sequence ID" value="SDI02821.1"/>
    <property type="molecule type" value="Genomic_DNA"/>
</dbReference>